<reference evidence="1 2" key="1">
    <citation type="submission" date="2020-03" db="EMBL/GenBank/DDBJ databases">
        <title>Genomic Encyclopedia of Type Strains, Phase IV (KMG-IV): sequencing the most valuable type-strain genomes for metagenomic binning, comparative biology and taxonomic classification.</title>
        <authorList>
            <person name="Goeker M."/>
        </authorList>
    </citation>
    <scope>NUCLEOTIDE SEQUENCE [LARGE SCALE GENOMIC DNA]</scope>
    <source>
        <strain evidence="1 2">DSM 105096</strain>
    </source>
</reference>
<evidence type="ECO:0000313" key="2">
    <source>
        <dbReference type="Proteomes" id="UP000770785"/>
    </source>
</evidence>
<gene>
    <name evidence="1" type="ORF">GGR27_003701</name>
</gene>
<dbReference type="EMBL" id="JAATJH010000009">
    <property type="protein sequence ID" value="NJC28180.1"/>
    <property type="molecule type" value="Genomic_DNA"/>
</dbReference>
<protein>
    <submittedName>
        <fullName evidence="1">Uncharacterized protein</fullName>
    </submittedName>
</protein>
<keyword evidence="2" id="KW-1185">Reference proteome</keyword>
<comment type="caution">
    <text evidence="1">The sequence shown here is derived from an EMBL/GenBank/DDBJ whole genome shotgun (WGS) entry which is preliminary data.</text>
</comment>
<accession>A0ABX0XFT0</accession>
<name>A0ABX0XFT0_9BACT</name>
<proteinExistence type="predicted"/>
<evidence type="ECO:0000313" key="1">
    <source>
        <dbReference type="EMBL" id="NJC28180.1"/>
    </source>
</evidence>
<sequence length="58" mass="6752">MGSLTNNFKRFLYCQSGLFVFRNADLITVLIEAPLTWWYSSDLKTSIPYLVGTVVFKW</sequence>
<organism evidence="1 2">
    <name type="scientific">Neolewinella antarctica</name>
    <dbReference type="NCBI Taxonomy" id="442734"/>
    <lineage>
        <taxon>Bacteria</taxon>
        <taxon>Pseudomonadati</taxon>
        <taxon>Bacteroidota</taxon>
        <taxon>Saprospiria</taxon>
        <taxon>Saprospirales</taxon>
        <taxon>Lewinellaceae</taxon>
        <taxon>Neolewinella</taxon>
    </lineage>
</organism>
<dbReference type="Proteomes" id="UP000770785">
    <property type="component" value="Unassembled WGS sequence"/>
</dbReference>